<sequence length="141" mass="15340">MKRSVSCSLGNACTIEEFVSHKSGLEVPVNVPEPRVSSKPVAQFKRGPGGRASFSGNVVTIFGATGFLGSSVVNRLAKHGNQLIIPYRCDPYYIKELKVVGDLGQILFFPFNLKDEDSIRKAVKYSNVVINLVGSQMDTGF</sequence>
<proteinExistence type="inferred from homology"/>
<dbReference type="InterPro" id="IPR036291">
    <property type="entry name" value="NAD(P)-bd_dom_sf"/>
</dbReference>
<reference evidence="7" key="1">
    <citation type="submission" date="2022-01" db="EMBL/GenBank/DDBJ databases">
        <title>Genome Sequence Resource for Two Populations of Ditylenchus destructor, the Migratory Endoparasitic Phytonematode.</title>
        <authorList>
            <person name="Zhang H."/>
            <person name="Lin R."/>
            <person name="Xie B."/>
        </authorList>
    </citation>
    <scope>NUCLEOTIDE SEQUENCE</scope>
    <source>
        <strain evidence="7">BazhouSP</strain>
    </source>
</reference>
<gene>
    <name evidence="7" type="ORF">DdX_07373</name>
</gene>
<dbReference type="InterPro" id="IPR008030">
    <property type="entry name" value="NmrA-like"/>
</dbReference>
<evidence type="ECO:0000256" key="3">
    <source>
        <dbReference type="ARBA" id="ARBA00042000"/>
    </source>
</evidence>
<evidence type="ECO:0000259" key="6">
    <source>
        <dbReference type="Pfam" id="PF05368"/>
    </source>
</evidence>
<feature type="domain" description="NmrA-like" evidence="6">
    <location>
        <begin position="58"/>
        <end position="134"/>
    </location>
</feature>
<evidence type="ECO:0000256" key="5">
    <source>
        <dbReference type="ARBA" id="ARBA00046455"/>
    </source>
</evidence>
<keyword evidence="8" id="KW-1185">Reference proteome</keyword>
<protein>
    <recommendedName>
        <fullName evidence="2">NADH dehydrogenase [ubiquinone] 1 alpha subcomplex subunit 9, mitochondrial</fullName>
    </recommendedName>
    <alternativeName>
        <fullName evidence="4">Complex I-39kD</fullName>
    </alternativeName>
    <alternativeName>
        <fullName evidence="3">NADH-ubiquinone oxidoreductase 39 kDa subunit</fullName>
    </alternativeName>
</protein>
<comment type="similarity">
    <text evidence="1">Belongs to the complex I NDUFA9 subunit family.</text>
</comment>
<dbReference type="PANTHER" id="PTHR12126:SF11">
    <property type="entry name" value="NADH DEHYDROGENASE [UBIQUINONE] 1 ALPHA SUBCOMPLEX SUBUNIT 9, MITOCHONDRIAL"/>
    <property type="match status" value="1"/>
</dbReference>
<dbReference type="SUPFAM" id="SSF51735">
    <property type="entry name" value="NAD(P)-binding Rossmann-fold domains"/>
    <property type="match status" value="1"/>
</dbReference>
<dbReference type="AlphaFoldDB" id="A0AAD4R811"/>
<evidence type="ECO:0000256" key="4">
    <source>
        <dbReference type="ARBA" id="ARBA00043145"/>
    </source>
</evidence>
<dbReference type="GO" id="GO:0005739">
    <property type="term" value="C:mitochondrion"/>
    <property type="evidence" value="ECO:0007669"/>
    <property type="project" value="TreeGrafter"/>
</dbReference>
<comment type="subunit">
    <text evidence="5">Complex I is composed of 45 different subunits. This a component of the hydrophobic protein fraction. Interacts with BLOC1S1. Interacts with SLC2A4. Interacts with CLOCK. Interacts with RAB5IF.</text>
</comment>
<dbReference type="Pfam" id="PF05368">
    <property type="entry name" value="NmrA"/>
    <property type="match status" value="1"/>
</dbReference>
<comment type="caution">
    <text evidence="7">The sequence shown here is derived from an EMBL/GenBank/DDBJ whole genome shotgun (WGS) entry which is preliminary data.</text>
</comment>
<evidence type="ECO:0000313" key="7">
    <source>
        <dbReference type="EMBL" id="KAI1716327.1"/>
    </source>
</evidence>
<dbReference type="GO" id="GO:0044877">
    <property type="term" value="F:protein-containing complex binding"/>
    <property type="evidence" value="ECO:0007669"/>
    <property type="project" value="TreeGrafter"/>
</dbReference>
<name>A0AAD4R811_9BILA</name>
<organism evidence="7 8">
    <name type="scientific">Ditylenchus destructor</name>
    <dbReference type="NCBI Taxonomy" id="166010"/>
    <lineage>
        <taxon>Eukaryota</taxon>
        <taxon>Metazoa</taxon>
        <taxon>Ecdysozoa</taxon>
        <taxon>Nematoda</taxon>
        <taxon>Chromadorea</taxon>
        <taxon>Rhabditida</taxon>
        <taxon>Tylenchina</taxon>
        <taxon>Tylenchomorpha</taxon>
        <taxon>Sphaerularioidea</taxon>
        <taxon>Anguinidae</taxon>
        <taxon>Anguininae</taxon>
        <taxon>Ditylenchus</taxon>
    </lineage>
</organism>
<accession>A0AAD4R811</accession>
<evidence type="ECO:0000256" key="2">
    <source>
        <dbReference type="ARBA" id="ARBA00040720"/>
    </source>
</evidence>
<dbReference type="Proteomes" id="UP001201812">
    <property type="component" value="Unassembled WGS sequence"/>
</dbReference>
<dbReference type="EMBL" id="JAKKPZ010000010">
    <property type="protein sequence ID" value="KAI1716327.1"/>
    <property type="molecule type" value="Genomic_DNA"/>
</dbReference>
<dbReference type="InterPro" id="IPR051207">
    <property type="entry name" value="ComplexI_NDUFA9_subunit"/>
</dbReference>
<dbReference type="PANTHER" id="PTHR12126">
    <property type="entry name" value="NADH-UBIQUINONE OXIDOREDUCTASE 39 KDA SUBUNIT-RELATED"/>
    <property type="match status" value="1"/>
</dbReference>
<dbReference type="Gene3D" id="3.40.50.720">
    <property type="entry name" value="NAD(P)-binding Rossmann-like Domain"/>
    <property type="match status" value="1"/>
</dbReference>
<evidence type="ECO:0000256" key="1">
    <source>
        <dbReference type="ARBA" id="ARBA00038501"/>
    </source>
</evidence>
<evidence type="ECO:0000313" key="8">
    <source>
        <dbReference type="Proteomes" id="UP001201812"/>
    </source>
</evidence>